<dbReference type="InterPro" id="IPR012583">
    <property type="entry name" value="RIX1_N"/>
</dbReference>
<gene>
    <name evidence="7" type="ORF">Q9L58_000454</name>
</gene>
<accession>A0ABR3GX06</accession>
<protein>
    <recommendedName>
        <fullName evidence="3">Pre-rRNA-processing protein RIX1</fullName>
    </recommendedName>
</protein>
<evidence type="ECO:0000313" key="7">
    <source>
        <dbReference type="EMBL" id="KAL0640483.1"/>
    </source>
</evidence>
<comment type="similarity">
    <text evidence="2">Belongs to the RIX1/PELP1 family.</text>
</comment>
<evidence type="ECO:0000256" key="2">
    <source>
        <dbReference type="ARBA" id="ARBA00010511"/>
    </source>
</evidence>
<keyword evidence="8" id="KW-1185">Reference proteome</keyword>
<feature type="region of interest" description="Disordered" evidence="5">
    <location>
        <begin position="627"/>
        <end position="668"/>
    </location>
</feature>
<feature type="domain" description="Pre-rRNA-processing protein RIX1 N-terminal" evidence="6">
    <location>
        <begin position="16"/>
        <end position="231"/>
    </location>
</feature>
<reference evidence="7 8" key="1">
    <citation type="submission" date="2024-02" db="EMBL/GenBank/DDBJ databases">
        <title>Discinaceae phylogenomics.</title>
        <authorList>
            <person name="Dirks A.C."/>
            <person name="James T.Y."/>
        </authorList>
    </citation>
    <scope>NUCLEOTIDE SEQUENCE [LARGE SCALE GENOMIC DNA]</scope>
    <source>
        <strain evidence="7 8">ACD0624</strain>
    </source>
</reference>
<evidence type="ECO:0000256" key="3">
    <source>
        <dbReference type="ARBA" id="ARBA00021502"/>
    </source>
</evidence>
<dbReference type="Gene3D" id="1.25.10.10">
    <property type="entry name" value="Leucine-rich Repeat Variant"/>
    <property type="match status" value="1"/>
</dbReference>
<feature type="region of interest" description="Disordered" evidence="5">
    <location>
        <begin position="498"/>
        <end position="517"/>
    </location>
</feature>
<feature type="compositionally biased region" description="Basic and acidic residues" evidence="5">
    <location>
        <begin position="776"/>
        <end position="785"/>
    </location>
</feature>
<dbReference type="InterPro" id="IPR016024">
    <property type="entry name" value="ARM-type_fold"/>
</dbReference>
<evidence type="ECO:0000256" key="1">
    <source>
        <dbReference type="ARBA" id="ARBA00004123"/>
    </source>
</evidence>
<comment type="caution">
    <text evidence="7">The sequence shown here is derived from an EMBL/GenBank/DDBJ whole genome shotgun (WGS) entry which is preliminary data.</text>
</comment>
<dbReference type="Proteomes" id="UP001447188">
    <property type="component" value="Unassembled WGS sequence"/>
</dbReference>
<comment type="subcellular location">
    <subcellularLocation>
        <location evidence="1">Nucleus</location>
    </subcellularLocation>
</comment>
<feature type="compositionally biased region" description="Polar residues" evidence="5">
    <location>
        <begin position="761"/>
        <end position="775"/>
    </location>
</feature>
<feature type="compositionally biased region" description="Basic and acidic residues" evidence="5">
    <location>
        <begin position="818"/>
        <end position="827"/>
    </location>
</feature>
<feature type="compositionally biased region" description="Polar residues" evidence="5">
    <location>
        <begin position="733"/>
        <end position="743"/>
    </location>
</feature>
<keyword evidence="4" id="KW-0539">Nucleus</keyword>
<evidence type="ECO:0000313" key="8">
    <source>
        <dbReference type="Proteomes" id="UP001447188"/>
    </source>
</evidence>
<dbReference type="PANTHER" id="PTHR34105">
    <property type="entry name" value="PROLINE-, GLUTAMIC ACID- AND LEUCINE-RICH PROTEIN 1"/>
    <property type="match status" value="1"/>
</dbReference>
<feature type="compositionally biased region" description="Acidic residues" evidence="5">
    <location>
        <begin position="633"/>
        <end position="660"/>
    </location>
</feature>
<proteinExistence type="inferred from homology"/>
<sequence length="827" mass="88751">MPPSRRGKSGDVTTTLRTITSLLTSDVSLPTHIPTIVSLLYSSSVLESCNSVASASGTNAQKRKSVGAGDDVGVLLHKYKTRVSSLLQSKTPQARWSGVALVKASVESSFECLASHGGSWVRLLVPLLARPEPPSTHRLVAATLTRIFTALTTDKPTLIREIVVPNLPTTIGNLLNFCALSGPPSSLSEAEILASILEALRDILQSHPVTFRPFAQKTHALILSVLSSPNSREEERLAREIFALLHLCASGSSRGVTLTNANPGSSSSGNKATAVADEWTRGFGAVIQDAHSTLNVLFRSVLENNDYSRSGSFGGQANGRETTMEATGSSTLGLADWNGIIEGVERVGILFRLLQSFFTLPSAAQVLIPVGQLVDLTTRILSVASSTAQTNAAVERVERELLFARLPELHRGALDLISTVVRRLDRLFAPFAFLLVEQVAYVFGEGSWNMEVKMAVYSLLNSLLEKFGAGLAKATVHSIHPILAATCDDLLPPPPSAAISNSAAKPGKQQRNGNGDASSQNFHADAFLSILPAGKFILPGLVLTAEILLATALAKLPSAHIRSELRTKMDRTAVLTGNTEAMLASVLFPPAGARRGGSILPHLIGAGSGQGLVVEGIVRPRLPIVWTGKKGDNEEDEMEGEGEEEEEEGESEEDKEEMEVADAFRPSENSYMEEILAGESPHKRQKTESQSLLGFMRNQVDRTSAHEEIAVRKGDFPSELPAYPRDQSEKNSKLATQSTATEISARTTAAVPVSNIATNSYPFTSSTIVSSTPDTRYTETKDKARVTKTTAFNGGDSDDDTEIPEISMGESSSEDEGEHERYSEDEE</sequence>
<feature type="region of interest" description="Disordered" evidence="5">
    <location>
        <begin position="714"/>
        <end position="743"/>
    </location>
</feature>
<organism evidence="7 8">
    <name type="scientific">Discina gigas</name>
    <dbReference type="NCBI Taxonomy" id="1032678"/>
    <lineage>
        <taxon>Eukaryota</taxon>
        <taxon>Fungi</taxon>
        <taxon>Dikarya</taxon>
        <taxon>Ascomycota</taxon>
        <taxon>Pezizomycotina</taxon>
        <taxon>Pezizomycetes</taxon>
        <taxon>Pezizales</taxon>
        <taxon>Discinaceae</taxon>
        <taxon>Discina</taxon>
    </lineage>
</organism>
<evidence type="ECO:0000256" key="4">
    <source>
        <dbReference type="ARBA" id="ARBA00023242"/>
    </source>
</evidence>
<evidence type="ECO:0000256" key="5">
    <source>
        <dbReference type="SAM" id="MobiDB-lite"/>
    </source>
</evidence>
<evidence type="ECO:0000259" key="6">
    <source>
        <dbReference type="Pfam" id="PF08167"/>
    </source>
</evidence>
<dbReference type="InterPro" id="IPR011989">
    <property type="entry name" value="ARM-like"/>
</dbReference>
<feature type="region of interest" description="Disordered" evidence="5">
    <location>
        <begin position="761"/>
        <end position="827"/>
    </location>
</feature>
<dbReference type="Pfam" id="PF08167">
    <property type="entry name" value="RIX1"/>
    <property type="match status" value="1"/>
</dbReference>
<name>A0ABR3GX06_9PEZI</name>
<dbReference type="EMBL" id="JBBBZM010000003">
    <property type="protein sequence ID" value="KAL0640483.1"/>
    <property type="molecule type" value="Genomic_DNA"/>
</dbReference>
<dbReference type="SUPFAM" id="SSF48371">
    <property type="entry name" value="ARM repeat"/>
    <property type="match status" value="1"/>
</dbReference>
<dbReference type="PANTHER" id="PTHR34105:SF1">
    <property type="entry name" value="PROLINE-, GLUTAMIC ACID- AND LEUCINE-RICH PROTEIN 1"/>
    <property type="match status" value="1"/>
</dbReference>